<dbReference type="Gene3D" id="3.30.470.30">
    <property type="entry name" value="DNA ligase/mRNA capping enzyme"/>
    <property type="match status" value="1"/>
</dbReference>
<gene>
    <name evidence="15" type="ORF">DSTB1V02_LOCUS13142</name>
</gene>
<dbReference type="InterPro" id="IPR017074">
    <property type="entry name" value="mRNA_cap_enz_bifunc"/>
</dbReference>
<feature type="active site" description="N6-GMP-lysine intermediate" evidence="12">
    <location>
        <position position="294"/>
    </location>
</feature>
<dbReference type="Pfam" id="PF03919">
    <property type="entry name" value="mRNA_cap_C"/>
    <property type="match status" value="1"/>
</dbReference>
<dbReference type="EC" id="3.6.1.74" evidence="10"/>
<evidence type="ECO:0000256" key="12">
    <source>
        <dbReference type="PIRSR" id="PIRSR036958-2"/>
    </source>
</evidence>
<name>A0A7R9AFQ3_9CRUS</name>
<dbReference type="InterPro" id="IPR001339">
    <property type="entry name" value="mRNA_cap_enzyme_adenylation"/>
</dbReference>
<dbReference type="Proteomes" id="UP000677054">
    <property type="component" value="Unassembled WGS sequence"/>
</dbReference>
<comment type="similarity">
    <text evidence="10">In the C-terminal section; belongs to the eukaryotic GTase family.</text>
</comment>
<keyword evidence="5 10" id="KW-0547">Nucleotide-binding</keyword>
<dbReference type="GO" id="GO:0004651">
    <property type="term" value="F:polynucleotide 5'-phosphatase activity"/>
    <property type="evidence" value="ECO:0007669"/>
    <property type="project" value="UniProtKB-UniRule"/>
</dbReference>
<keyword evidence="8 10" id="KW-0539">Nucleus</keyword>
<dbReference type="EMBL" id="LR905285">
    <property type="protein sequence ID" value="CAD7253392.1"/>
    <property type="molecule type" value="Genomic_DNA"/>
</dbReference>
<dbReference type="GO" id="GO:0006370">
    <property type="term" value="P:7-methylguanosine mRNA capping"/>
    <property type="evidence" value="ECO:0007669"/>
    <property type="project" value="UniProtKB-UniRule"/>
</dbReference>
<feature type="domain" description="Tyrosine specific protein phosphatases" evidence="14">
    <location>
        <begin position="107"/>
        <end position="178"/>
    </location>
</feature>
<dbReference type="Gene3D" id="2.40.50.140">
    <property type="entry name" value="Nucleic acid-binding proteins"/>
    <property type="match status" value="1"/>
</dbReference>
<comment type="catalytic activity">
    <reaction evidence="9">
        <text>a 5'-end diphospho-ribonucleoside in mRNA + GTP + H(+) = a 5'-end (5'-triphosphoguanosine)-ribonucleoside in mRNA + diphosphate</text>
        <dbReference type="Rhea" id="RHEA:67012"/>
        <dbReference type="Rhea" id="RHEA-COMP:17165"/>
        <dbReference type="Rhea" id="RHEA-COMP:17166"/>
        <dbReference type="ChEBI" id="CHEBI:15378"/>
        <dbReference type="ChEBI" id="CHEBI:33019"/>
        <dbReference type="ChEBI" id="CHEBI:37565"/>
        <dbReference type="ChEBI" id="CHEBI:167616"/>
        <dbReference type="ChEBI" id="CHEBI:167617"/>
        <dbReference type="EC" id="2.7.7.50"/>
    </reaction>
    <physiologicalReaction direction="left-to-right" evidence="9">
        <dbReference type="Rhea" id="RHEA:67013"/>
    </physiologicalReaction>
</comment>
<comment type="similarity">
    <text evidence="10">In the N-terminal section; belongs to the non-receptor class of the protein-tyrosine phosphatase family.</text>
</comment>
<dbReference type="PROSITE" id="PS00383">
    <property type="entry name" value="TYR_PHOSPHATASE_1"/>
    <property type="match status" value="1"/>
</dbReference>
<evidence type="ECO:0000256" key="6">
    <source>
        <dbReference type="ARBA" id="ARBA00023042"/>
    </source>
</evidence>
<keyword evidence="2 10" id="KW-0507">mRNA processing</keyword>
<keyword evidence="3 10" id="KW-0808">Transferase</keyword>
<dbReference type="FunFam" id="3.30.470.30:FF:000040">
    <property type="entry name" value="mRNA-capping enzyme"/>
    <property type="match status" value="1"/>
</dbReference>
<dbReference type="PANTHER" id="PTHR10367">
    <property type="entry name" value="MRNA-CAPPING ENZYME"/>
    <property type="match status" value="1"/>
</dbReference>
<dbReference type="GO" id="GO:0005634">
    <property type="term" value="C:nucleus"/>
    <property type="evidence" value="ECO:0007669"/>
    <property type="project" value="UniProtKB-SubCell"/>
</dbReference>
<sequence length="568" mass="65323">MFRNRRNWPGKIPHHWLDCPETSSSLVGGKFLVFKTPLDPKFDDQLPNEKRFHPKTAIRSMESLRVKIGLWIDLTYTNRYYDPGFLKEREIRYYKLASPGGGETISPALVKTFNQVCDAFIEKNPLKAVVVHCTHGFNRTGFFVCCYLVEKCDWVVGEAVASFAKARPPGIYREEYLQELFLRYGDVKDTPSAPPMPDWCTSSTNTPNPHHVASHKRNLPGIQNAEAAEKKSEFLEGVSGVTPLRNRQKCIRIQRKVQEMCAWKRRWFPGTYPVSMDRENISLLSTAPYKVSWKADGTRYMMLIDGIHEIYFVDQENRVFSVKNLFFPKGKESNRYISDTLVDGEMVIDELKGKKIPRYLIFDIICFEGNRVGQMDYDTRLTYIRREIVEPRQAAMTAGITDKGQEPFEIQAKDFYDLSEAKRLLGSEFLSSLAHQSDGLVFQPVKEPYTPGACKSLLKWKPASANSVDFRLTIVDERKGGLVKSRGLLFVGGKDEPFGEMEVTLTLRQYDNKIIECKFQNQQWVFMRERINRSFPNSFKTAKKVFKSISNPVTEAYLLNYIDQACSP</sequence>
<evidence type="ECO:0000313" key="15">
    <source>
        <dbReference type="EMBL" id="CAD7253392.1"/>
    </source>
</evidence>
<dbReference type="EMBL" id="CAJPEV010005768">
    <property type="protein sequence ID" value="CAG0903496.1"/>
    <property type="molecule type" value="Genomic_DNA"/>
</dbReference>
<comment type="catalytic activity">
    <reaction evidence="10">
        <text>a 5'-end triphospho-ribonucleoside in mRNA + H2O = a 5'-end diphospho-ribonucleoside in mRNA + phosphate + H(+)</text>
        <dbReference type="Rhea" id="RHEA:67004"/>
        <dbReference type="Rhea" id="RHEA-COMP:17164"/>
        <dbReference type="Rhea" id="RHEA-COMP:17165"/>
        <dbReference type="ChEBI" id="CHEBI:15377"/>
        <dbReference type="ChEBI" id="CHEBI:15378"/>
        <dbReference type="ChEBI" id="CHEBI:43474"/>
        <dbReference type="ChEBI" id="CHEBI:167616"/>
        <dbReference type="ChEBI" id="CHEBI:167618"/>
        <dbReference type="EC" id="3.6.1.74"/>
    </reaction>
</comment>
<dbReference type="Pfam" id="PF01331">
    <property type="entry name" value="mRNA_cap_enzyme"/>
    <property type="match status" value="1"/>
</dbReference>
<evidence type="ECO:0000256" key="1">
    <source>
        <dbReference type="ARBA" id="ARBA00004123"/>
    </source>
</evidence>
<dbReference type="AlphaFoldDB" id="A0A7R9AFQ3"/>
<dbReference type="Pfam" id="PF00782">
    <property type="entry name" value="DSPc"/>
    <property type="match status" value="1"/>
</dbReference>
<dbReference type="InterPro" id="IPR012340">
    <property type="entry name" value="NA-bd_OB-fold"/>
</dbReference>
<dbReference type="Gene3D" id="3.30.1490.430">
    <property type="match status" value="1"/>
</dbReference>
<organism evidence="15">
    <name type="scientific">Darwinula stevensoni</name>
    <dbReference type="NCBI Taxonomy" id="69355"/>
    <lineage>
        <taxon>Eukaryota</taxon>
        <taxon>Metazoa</taxon>
        <taxon>Ecdysozoa</taxon>
        <taxon>Arthropoda</taxon>
        <taxon>Crustacea</taxon>
        <taxon>Oligostraca</taxon>
        <taxon>Ostracoda</taxon>
        <taxon>Podocopa</taxon>
        <taxon>Podocopida</taxon>
        <taxon>Darwinulocopina</taxon>
        <taxon>Darwinuloidea</taxon>
        <taxon>Darwinulidae</taxon>
        <taxon>Darwinula</taxon>
    </lineage>
</organism>
<feature type="binding site" evidence="13">
    <location>
        <begin position="459"/>
        <end position="461"/>
    </location>
    <ligand>
        <name>GTP</name>
        <dbReference type="ChEBI" id="CHEBI:37565"/>
    </ligand>
</feature>
<evidence type="ECO:0000256" key="4">
    <source>
        <dbReference type="ARBA" id="ARBA00022695"/>
    </source>
</evidence>
<dbReference type="GO" id="GO:0004721">
    <property type="term" value="F:phosphoprotein phosphatase activity"/>
    <property type="evidence" value="ECO:0007669"/>
    <property type="project" value="UniProtKB-UniRule"/>
</dbReference>
<evidence type="ECO:0000256" key="3">
    <source>
        <dbReference type="ARBA" id="ARBA00022679"/>
    </source>
</evidence>
<dbReference type="OrthoDB" id="200924at2759"/>
<keyword evidence="6 10" id="KW-0506">mRNA capping</keyword>
<dbReference type="InterPro" id="IPR029021">
    <property type="entry name" value="Prot-tyrosine_phosphatase-like"/>
</dbReference>
<dbReference type="InterPro" id="IPR013846">
    <property type="entry name" value="mRNA_cap_enzyme_C"/>
</dbReference>
<evidence type="ECO:0000256" key="10">
    <source>
        <dbReference type="PIRNR" id="PIRNR036958"/>
    </source>
</evidence>
<feature type="binding site" evidence="13">
    <location>
        <position position="299"/>
    </location>
    <ligand>
        <name>GTP</name>
        <dbReference type="ChEBI" id="CHEBI:37565"/>
    </ligand>
</feature>
<feature type="binding site" evidence="13">
    <location>
        <begin position="343"/>
        <end position="345"/>
    </location>
    <ligand>
        <name>GTP</name>
        <dbReference type="ChEBI" id="CHEBI:37565"/>
    </ligand>
</feature>
<dbReference type="InterPro" id="IPR051029">
    <property type="entry name" value="mRNA_Capping_Enz/RNA_Phosphat"/>
</dbReference>
<dbReference type="InterPro" id="IPR000340">
    <property type="entry name" value="Dual-sp_phosphatase_cat-dom"/>
</dbReference>
<dbReference type="FunFam" id="2.40.50.140:FF:000291">
    <property type="entry name" value="mRNA-capping enzyme"/>
    <property type="match status" value="1"/>
</dbReference>
<keyword evidence="4 10" id="KW-0548">Nucleotidyltransferase</keyword>
<dbReference type="InterPro" id="IPR000387">
    <property type="entry name" value="Tyr_Pase_dom"/>
</dbReference>
<dbReference type="CDD" id="cd07895">
    <property type="entry name" value="Adenylation_mRNA_capping"/>
    <property type="match status" value="1"/>
</dbReference>
<dbReference type="PIRSF" id="PIRSF036958">
    <property type="entry name" value="mRNA_capping_HCE"/>
    <property type="match status" value="1"/>
</dbReference>
<evidence type="ECO:0000256" key="2">
    <source>
        <dbReference type="ARBA" id="ARBA00022664"/>
    </source>
</evidence>
<evidence type="ECO:0000256" key="7">
    <source>
        <dbReference type="ARBA" id="ARBA00023134"/>
    </source>
</evidence>
<dbReference type="SUPFAM" id="SSF56091">
    <property type="entry name" value="DNA ligase/mRNA capping enzyme, catalytic domain"/>
    <property type="match status" value="1"/>
</dbReference>
<comment type="subcellular location">
    <subcellularLocation>
        <location evidence="1 10">Nucleus</location>
    </subcellularLocation>
</comment>
<evidence type="ECO:0000256" key="5">
    <source>
        <dbReference type="ARBA" id="ARBA00022741"/>
    </source>
</evidence>
<evidence type="ECO:0000256" key="8">
    <source>
        <dbReference type="ARBA" id="ARBA00023242"/>
    </source>
</evidence>
<dbReference type="SUPFAM" id="SSF52799">
    <property type="entry name" value="(Phosphotyrosine protein) phosphatases II"/>
    <property type="match status" value="1"/>
</dbReference>
<dbReference type="GO" id="GO:0140818">
    <property type="term" value="F:mRNA 5'-triphosphate monophosphatase activity"/>
    <property type="evidence" value="ECO:0007669"/>
    <property type="project" value="UniProtKB-EC"/>
</dbReference>
<dbReference type="PANTHER" id="PTHR10367:SF17">
    <property type="entry name" value="MRNA-CAPPING ENZYME"/>
    <property type="match status" value="1"/>
</dbReference>
<evidence type="ECO:0000259" key="14">
    <source>
        <dbReference type="PROSITE" id="PS50056"/>
    </source>
</evidence>
<evidence type="ECO:0000313" key="16">
    <source>
        <dbReference type="Proteomes" id="UP000677054"/>
    </source>
</evidence>
<comment type="function">
    <text evidence="10">Bifunctional mRNA-capping enzyme exhibiting RNA 5'-triphosphate monophosphatase activity in the N-terminal part and mRNA guanylyltransferase activity in the C-terminal part. Catalyzes the first two steps of cap formation: by removing the gamma-phosphate from the 5'-triphosphate end of nascent mRNA to yield a diphosphate end, and by transferring the GMP moiety of GTP to the 5'-diphosphate terminus of RNA via a covalent enzyme-GMP reaction intermediate.</text>
</comment>
<reference evidence="15" key="1">
    <citation type="submission" date="2020-11" db="EMBL/GenBank/DDBJ databases">
        <authorList>
            <person name="Tran Van P."/>
        </authorList>
    </citation>
    <scope>NUCLEOTIDE SEQUENCE</scope>
</reference>
<dbReference type="EC" id="2.7.7.50" evidence="10"/>
<dbReference type="GO" id="GO:0005524">
    <property type="term" value="F:ATP binding"/>
    <property type="evidence" value="ECO:0007669"/>
    <property type="project" value="InterPro"/>
</dbReference>
<dbReference type="GO" id="GO:0005525">
    <property type="term" value="F:GTP binding"/>
    <property type="evidence" value="ECO:0007669"/>
    <property type="project" value="UniProtKB-UniRule"/>
</dbReference>
<evidence type="ECO:0000256" key="9">
    <source>
        <dbReference type="ARBA" id="ARBA00044624"/>
    </source>
</evidence>
<keyword evidence="7 10" id="KW-0342">GTP-binding</keyword>
<accession>A0A7R9AFQ3</accession>
<keyword evidence="10" id="KW-0378">Hydrolase</keyword>
<evidence type="ECO:0000256" key="13">
    <source>
        <dbReference type="PIRSR" id="PIRSR036958-3"/>
    </source>
</evidence>
<dbReference type="PROSITE" id="PS50056">
    <property type="entry name" value="TYR_PHOSPHATASE_2"/>
    <property type="match status" value="1"/>
</dbReference>
<dbReference type="InterPro" id="IPR016130">
    <property type="entry name" value="Tyr_Pase_AS"/>
</dbReference>
<protein>
    <recommendedName>
        <fullName evidence="10">mRNA-capping enzyme</fullName>
    </recommendedName>
    <domain>
        <recommendedName>
            <fullName evidence="10">mRNA 5'-triphosphate monophosphatase</fullName>
            <ecNumber evidence="10">3.6.1.74</ecNumber>
        </recommendedName>
        <alternativeName>
            <fullName evidence="10">mRNA 5'-phosphatase</fullName>
        </alternativeName>
    </domain>
    <domain>
        <recommendedName>
            <fullName evidence="10">mRNA guanylyltransferase</fullName>
            <ecNumber evidence="10">2.7.7.50</ecNumber>
        </recommendedName>
        <alternativeName>
            <fullName evidence="10">GTP--RNA guanylyltransferase</fullName>
            <shortName evidence="10">GTase</shortName>
        </alternativeName>
    </domain>
</protein>
<feature type="active site" description="Phosphocysteine intermediate" evidence="11">
    <location>
        <position position="133"/>
    </location>
</feature>
<evidence type="ECO:0000256" key="11">
    <source>
        <dbReference type="PIRSR" id="PIRSR036958-1"/>
    </source>
</evidence>
<proteinExistence type="inferred from homology"/>
<dbReference type="GO" id="GO:0004484">
    <property type="term" value="F:mRNA guanylyltransferase activity"/>
    <property type="evidence" value="ECO:0007669"/>
    <property type="project" value="UniProtKB-UniRule"/>
</dbReference>
<keyword evidence="16" id="KW-1185">Reference proteome</keyword>
<dbReference type="SUPFAM" id="SSF50249">
    <property type="entry name" value="Nucleic acid-binding proteins"/>
    <property type="match status" value="1"/>
</dbReference>
<dbReference type="Gene3D" id="3.90.190.10">
    <property type="entry name" value="Protein tyrosine phosphatase superfamily"/>
    <property type="match status" value="1"/>
</dbReference>